<feature type="region of interest" description="Disordered" evidence="1">
    <location>
        <begin position="1"/>
        <end position="29"/>
    </location>
</feature>
<dbReference type="AlphaFoldDB" id="A0A1C3N4T2"/>
<keyword evidence="2" id="KW-0812">Transmembrane</keyword>
<feature type="compositionally biased region" description="Low complexity" evidence="1">
    <location>
        <begin position="178"/>
        <end position="201"/>
    </location>
</feature>
<keyword evidence="2" id="KW-0472">Membrane</keyword>
<feature type="region of interest" description="Disordered" evidence="1">
    <location>
        <begin position="133"/>
        <end position="323"/>
    </location>
</feature>
<dbReference type="EMBL" id="LT598496">
    <property type="protein sequence ID" value="SBV27587.1"/>
    <property type="molecule type" value="Genomic_DNA"/>
</dbReference>
<keyword evidence="2" id="KW-1133">Transmembrane helix</keyword>
<feature type="compositionally biased region" description="Low complexity" evidence="1">
    <location>
        <begin position="136"/>
        <end position="171"/>
    </location>
</feature>
<feature type="transmembrane region" description="Helical" evidence="2">
    <location>
        <begin position="71"/>
        <end position="91"/>
    </location>
</feature>
<dbReference type="Proteomes" id="UP000199393">
    <property type="component" value="Chromosome I"/>
</dbReference>
<feature type="transmembrane region" description="Helical" evidence="2">
    <location>
        <begin position="46"/>
        <end position="65"/>
    </location>
</feature>
<dbReference type="RefSeq" id="WP_091591497.1">
    <property type="nucleotide sequence ID" value="NZ_JBHRWG010000004.1"/>
</dbReference>
<evidence type="ECO:0000313" key="4">
    <source>
        <dbReference type="Proteomes" id="UP000199393"/>
    </source>
</evidence>
<evidence type="ECO:0000256" key="2">
    <source>
        <dbReference type="SAM" id="Phobius"/>
    </source>
</evidence>
<evidence type="ECO:0000256" key="1">
    <source>
        <dbReference type="SAM" id="MobiDB-lite"/>
    </source>
</evidence>
<sequence length="469" mass="48461">MTTDPQVTHPPVTHPAPEPQETAAKPVKAAPKSAARLALRMPPPKVLAAAALVVVALELLVWQVGGAFWGGVIHGGLVFLAGLGLFVWSRWRQRRDTRMLRAAAGPMRARTGVAASPRAAGGGRIARLFGRKGRTGSAAGRVGPSGGSPRRGLLSRLTGGRRGSAAGTSGARSGGGSSRRAGGLLGRLTRAGSGRHAASTGSGRGRGRGILGRLSRSRATGSGRPATAGRRAGVRSALGRGASSGRSLFGRATAARRTPSKAGSAGTPTRSKAAKSARTALAGFLRGIREGAKPKPQPTKPTPQAKAGTAQKPAPEKKPQRPDREALVKKAVAEVADASPAPVAAPTRGGKTVVGDMNKIRAAADEFAAALRDYDPEDMHQMVREMPLLGEAFTGISAGLRQVASRAESEWPVAAPVAESYRSIANDIKAAAGTADEARNTVRRENETDIERGEAPRHGSISVERKWNV</sequence>
<feature type="compositionally biased region" description="Basic and acidic residues" evidence="1">
    <location>
        <begin position="314"/>
        <end position="323"/>
    </location>
</feature>
<evidence type="ECO:0000313" key="3">
    <source>
        <dbReference type="EMBL" id="SBV27587.1"/>
    </source>
</evidence>
<gene>
    <name evidence="3" type="ORF">GA0070620_3111</name>
</gene>
<feature type="compositionally biased region" description="Basic and acidic residues" evidence="1">
    <location>
        <begin position="436"/>
        <end position="469"/>
    </location>
</feature>
<accession>A0A1C3N4T2</accession>
<dbReference type="STRING" id="307121.GA0070620_3111"/>
<feature type="region of interest" description="Disordered" evidence="1">
    <location>
        <begin position="432"/>
        <end position="469"/>
    </location>
</feature>
<dbReference type="OrthoDB" id="3405059at2"/>
<feature type="compositionally biased region" description="Low complexity" evidence="1">
    <location>
        <begin position="228"/>
        <end position="252"/>
    </location>
</feature>
<protein>
    <submittedName>
        <fullName evidence="3">Uncharacterized protein</fullName>
    </submittedName>
</protein>
<keyword evidence="4" id="KW-1185">Reference proteome</keyword>
<name>A0A1C3N4T2_9ACTN</name>
<proteinExistence type="predicted"/>
<organism evidence="3 4">
    <name type="scientific">Micromonospora krabiensis</name>
    <dbReference type="NCBI Taxonomy" id="307121"/>
    <lineage>
        <taxon>Bacteria</taxon>
        <taxon>Bacillati</taxon>
        <taxon>Actinomycetota</taxon>
        <taxon>Actinomycetes</taxon>
        <taxon>Micromonosporales</taxon>
        <taxon>Micromonosporaceae</taxon>
        <taxon>Micromonospora</taxon>
    </lineage>
</organism>
<reference evidence="4" key="1">
    <citation type="submission" date="2016-06" db="EMBL/GenBank/DDBJ databases">
        <authorList>
            <person name="Varghese N."/>
        </authorList>
    </citation>
    <scope>NUCLEOTIDE SEQUENCE [LARGE SCALE GENOMIC DNA]</scope>
    <source>
        <strain evidence="4">DSM 45344</strain>
    </source>
</reference>